<accession>A0A3B0X568</accession>
<dbReference type="EMBL" id="UOFJ01000661">
    <property type="protein sequence ID" value="VAW72405.1"/>
    <property type="molecule type" value="Genomic_DNA"/>
</dbReference>
<feature type="transmembrane region" description="Helical" evidence="1">
    <location>
        <begin position="6"/>
        <end position="29"/>
    </location>
</feature>
<proteinExistence type="predicted"/>
<protein>
    <submittedName>
        <fullName evidence="2">Uncharacterized protein</fullName>
    </submittedName>
</protein>
<evidence type="ECO:0000256" key="1">
    <source>
        <dbReference type="SAM" id="Phobius"/>
    </source>
</evidence>
<keyword evidence="1" id="KW-1133">Transmembrane helix</keyword>
<keyword evidence="1" id="KW-0812">Transmembrane</keyword>
<dbReference type="EMBL" id="UOFG01000042">
    <property type="protein sequence ID" value="VAW58602.1"/>
    <property type="molecule type" value="Genomic_DNA"/>
</dbReference>
<keyword evidence="1" id="KW-0472">Membrane</keyword>
<name>A0A3B0X568_9ZZZZ</name>
<reference evidence="2" key="1">
    <citation type="submission" date="2018-06" db="EMBL/GenBank/DDBJ databases">
        <authorList>
            <person name="Zhirakovskaya E."/>
        </authorList>
    </citation>
    <scope>NUCLEOTIDE SEQUENCE</scope>
</reference>
<gene>
    <name evidence="3" type="ORF">MNBD_GAMMA10-2682</name>
    <name evidence="2" type="ORF">MNBD_GAMMA11-1509</name>
</gene>
<feature type="non-terminal residue" evidence="2">
    <location>
        <position position="1"/>
    </location>
</feature>
<evidence type="ECO:0000313" key="3">
    <source>
        <dbReference type="EMBL" id="VAW72405.1"/>
    </source>
</evidence>
<organism evidence="2">
    <name type="scientific">hydrothermal vent metagenome</name>
    <dbReference type="NCBI Taxonomy" id="652676"/>
    <lineage>
        <taxon>unclassified sequences</taxon>
        <taxon>metagenomes</taxon>
        <taxon>ecological metagenomes</taxon>
    </lineage>
</organism>
<evidence type="ECO:0000313" key="2">
    <source>
        <dbReference type="EMBL" id="VAW58602.1"/>
    </source>
</evidence>
<sequence length="47" mass="5377">TGLSVLSVRSLIAVIAIFSGMRLGVYWLVRSEVLEKQPHWYSFMHKA</sequence>
<dbReference type="AlphaFoldDB" id="A0A3B0X568"/>